<dbReference type="PANTHER" id="PTHR11203:SF37">
    <property type="entry name" value="INTEGRATOR COMPLEX SUBUNIT 11"/>
    <property type="match status" value="1"/>
</dbReference>
<dbReference type="EMBL" id="PFDX01000007">
    <property type="protein sequence ID" value="PJE57700.1"/>
    <property type="molecule type" value="Genomic_DNA"/>
</dbReference>
<organism evidence="4 5">
    <name type="scientific">Candidatus Portnoybacteria bacterium CG10_big_fil_rev_8_21_14_0_10_38_18</name>
    <dbReference type="NCBI Taxonomy" id="1974813"/>
    <lineage>
        <taxon>Bacteria</taxon>
        <taxon>Candidatus Portnoyibacteriota</taxon>
    </lineage>
</organism>
<dbReference type="Pfam" id="PF10996">
    <property type="entry name" value="Beta-Casp"/>
    <property type="match status" value="1"/>
</dbReference>
<evidence type="ECO:0000259" key="3">
    <source>
        <dbReference type="SMART" id="SM01027"/>
    </source>
</evidence>
<keyword evidence="1 4" id="KW-0378">Hydrolase</keyword>
<dbReference type="InterPro" id="IPR050698">
    <property type="entry name" value="MBL"/>
</dbReference>
<gene>
    <name evidence="4" type="ORF">COU82_00580</name>
</gene>
<dbReference type="Pfam" id="PF12706">
    <property type="entry name" value="Lactamase_B_2"/>
    <property type="match status" value="1"/>
</dbReference>
<dbReference type="AlphaFoldDB" id="A0A2M8KCQ1"/>
<name>A0A2M8KCQ1_9BACT</name>
<protein>
    <submittedName>
        <fullName evidence="4">MBL fold hydrolase</fullName>
    </submittedName>
</protein>
<feature type="domain" description="Beta-Casp" evidence="3">
    <location>
        <begin position="244"/>
        <end position="342"/>
    </location>
</feature>
<dbReference type="InterPro" id="IPR036866">
    <property type="entry name" value="RibonucZ/Hydroxyglut_hydro"/>
</dbReference>
<feature type="non-terminal residue" evidence="4">
    <location>
        <position position="343"/>
    </location>
</feature>
<accession>A0A2M8KCQ1</accession>
<comment type="caution">
    <text evidence="4">The sequence shown here is derived from an EMBL/GenBank/DDBJ whole genome shotgun (WGS) entry which is preliminary data.</text>
</comment>
<dbReference type="InterPro" id="IPR022712">
    <property type="entry name" value="Beta_Casp"/>
</dbReference>
<feature type="domain" description="Metallo-beta-lactamase" evidence="2">
    <location>
        <begin position="13"/>
        <end position="223"/>
    </location>
</feature>
<dbReference type="SMART" id="SM00849">
    <property type="entry name" value="Lactamase_B"/>
    <property type="match status" value="1"/>
</dbReference>
<sequence>MKLHFYGGAGEVTGVKYLLQAKISPKKSVNILIDCGILQGGRKDMEENYKPFPFDPKKVDYLFVTHAHIDHIGLIPKLCKDGFRGTIFTTPPTKDLMALVLTDSCQIFENEAQETRGEPLYNRIDLEKSLTLIKTFDYGKKEKLEDEIYFKFNDAGHMLGSAVIELWAEGKKIVFSGDLGNAPTPLLNPPAKITEADYILVESTYGDRLHENRNERKEMLENIIEETHSHKGVLMIPAFAVERTQELLCELNELVENHRIPQLPIFIDSPLAVKATEIYKKYPDYFNKEAGKLIESGHDLFRFSGLKYTEEVEDSKAINRIMPPKIIIAGSGMSVGGRILFHE</sequence>
<evidence type="ECO:0000256" key="1">
    <source>
        <dbReference type="ARBA" id="ARBA00022801"/>
    </source>
</evidence>
<evidence type="ECO:0000313" key="4">
    <source>
        <dbReference type="EMBL" id="PJE57700.1"/>
    </source>
</evidence>
<dbReference type="Gene3D" id="3.40.50.10890">
    <property type="match status" value="1"/>
</dbReference>
<dbReference type="Proteomes" id="UP000231648">
    <property type="component" value="Unassembled WGS sequence"/>
</dbReference>
<dbReference type="PANTHER" id="PTHR11203">
    <property type="entry name" value="CLEAVAGE AND POLYADENYLATION SPECIFICITY FACTOR FAMILY MEMBER"/>
    <property type="match status" value="1"/>
</dbReference>
<proteinExistence type="predicted"/>
<dbReference type="InterPro" id="IPR001279">
    <property type="entry name" value="Metallo-B-lactamas"/>
</dbReference>
<reference evidence="5" key="1">
    <citation type="submission" date="2017-09" db="EMBL/GenBank/DDBJ databases">
        <title>Depth-based differentiation of microbial function through sediment-hosted aquifers and enrichment of novel symbionts in the deep terrestrial subsurface.</title>
        <authorList>
            <person name="Probst A.J."/>
            <person name="Ladd B."/>
            <person name="Jarett J.K."/>
            <person name="Geller-Mcgrath D.E."/>
            <person name="Sieber C.M.K."/>
            <person name="Emerson J.B."/>
            <person name="Anantharaman K."/>
            <person name="Thomas B.C."/>
            <person name="Malmstrom R."/>
            <person name="Stieglmeier M."/>
            <person name="Klingl A."/>
            <person name="Woyke T."/>
            <person name="Ryan C.M."/>
            <person name="Banfield J.F."/>
        </authorList>
    </citation>
    <scope>NUCLEOTIDE SEQUENCE [LARGE SCALE GENOMIC DNA]</scope>
</reference>
<evidence type="ECO:0000313" key="5">
    <source>
        <dbReference type="Proteomes" id="UP000231648"/>
    </source>
</evidence>
<dbReference type="Gene3D" id="3.60.15.10">
    <property type="entry name" value="Ribonuclease Z/Hydroxyacylglutathione hydrolase-like"/>
    <property type="match status" value="1"/>
</dbReference>
<evidence type="ECO:0000259" key="2">
    <source>
        <dbReference type="SMART" id="SM00849"/>
    </source>
</evidence>
<dbReference type="SMART" id="SM01027">
    <property type="entry name" value="Beta-Casp"/>
    <property type="match status" value="1"/>
</dbReference>
<dbReference type="GO" id="GO:0004521">
    <property type="term" value="F:RNA endonuclease activity"/>
    <property type="evidence" value="ECO:0007669"/>
    <property type="project" value="TreeGrafter"/>
</dbReference>
<dbReference type="CDD" id="cd16295">
    <property type="entry name" value="TTHA0252-CPSF-like_MBL-fold"/>
    <property type="match status" value="1"/>
</dbReference>
<dbReference type="GO" id="GO:0016787">
    <property type="term" value="F:hydrolase activity"/>
    <property type="evidence" value="ECO:0007669"/>
    <property type="project" value="UniProtKB-KW"/>
</dbReference>
<dbReference type="SUPFAM" id="SSF56281">
    <property type="entry name" value="Metallo-hydrolase/oxidoreductase"/>
    <property type="match status" value="1"/>
</dbReference>